<proteinExistence type="predicted"/>
<accession>A0ABD0VGU7</accession>
<organism evidence="2 3">
    <name type="scientific">Dendrobium thyrsiflorum</name>
    <name type="common">Pinecone-like raceme dendrobium</name>
    <name type="synonym">Orchid</name>
    <dbReference type="NCBI Taxonomy" id="117978"/>
    <lineage>
        <taxon>Eukaryota</taxon>
        <taxon>Viridiplantae</taxon>
        <taxon>Streptophyta</taxon>
        <taxon>Embryophyta</taxon>
        <taxon>Tracheophyta</taxon>
        <taxon>Spermatophyta</taxon>
        <taxon>Magnoliopsida</taxon>
        <taxon>Liliopsida</taxon>
        <taxon>Asparagales</taxon>
        <taxon>Orchidaceae</taxon>
        <taxon>Epidendroideae</taxon>
        <taxon>Malaxideae</taxon>
        <taxon>Dendrobiinae</taxon>
        <taxon>Dendrobium</taxon>
    </lineage>
</organism>
<dbReference type="EMBL" id="JANQDX010000007">
    <property type="protein sequence ID" value="KAL0921718.1"/>
    <property type="molecule type" value="Genomic_DNA"/>
</dbReference>
<dbReference type="AlphaFoldDB" id="A0ABD0VGU7"/>
<name>A0ABD0VGU7_DENTH</name>
<reference evidence="2 3" key="1">
    <citation type="journal article" date="2024" name="Plant Biotechnol. J.">
        <title>Dendrobium thyrsiflorum genome and its molecular insights into genes involved in important horticultural traits.</title>
        <authorList>
            <person name="Chen B."/>
            <person name="Wang J.Y."/>
            <person name="Zheng P.J."/>
            <person name="Li K.L."/>
            <person name="Liang Y.M."/>
            <person name="Chen X.F."/>
            <person name="Zhang C."/>
            <person name="Zhao X."/>
            <person name="He X."/>
            <person name="Zhang G.Q."/>
            <person name="Liu Z.J."/>
            <person name="Xu Q."/>
        </authorList>
    </citation>
    <scope>NUCLEOTIDE SEQUENCE [LARGE SCALE GENOMIC DNA]</scope>
    <source>
        <strain evidence="2">GZMU011</strain>
    </source>
</reference>
<dbReference type="Proteomes" id="UP001552299">
    <property type="component" value="Unassembled WGS sequence"/>
</dbReference>
<evidence type="ECO:0000313" key="2">
    <source>
        <dbReference type="EMBL" id="KAL0921718.1"/>
    </source>
</evidence>
<comment type="caution">
    <text evidence="2">The sequence shown here is derived from an EMBL/GenBank/DDBJ whole genome shotgun (WGS) entry which is preliminary data.</text>
</comment>
<feature type="compositionally biased region" description="Polar residues" evidence="1">
    <location>
        <begin position="125"/>
        <end position="139"/>
    </location>
</feature>
<gene>
    <name evidence="2" type="ORF">M5K25_008819</name>
</gene>
<evidence type="ECO:0000313" key="3">
    <source>
        <dbReference type="Proteomes" id="UP001552299"/>
    </source>
</evidence>
<evidence type="ECO:0000256" key="1">
    <source>
        <dbReference type="SAM" id="MobiDB-lite"/>
    </source>
</evidence>
<keyword evidence="3" id="KW-1185">Reference proteome</keyword>
<feature type="region of interest" description="Disordered" evidence="1">
    <location>
        <begin position="83"/>
        <end position="139"/>
    </location>
</feature>
<protein>
    <submittedName>
        <fullName evidence="2">Uncharacterized protein</fullName>
    </submittedName>
</protein>
<sequence length="139" mass="15274">MENDVAKQSFAGVFTPVRSWSCIRLVSEHCGGMTDKGKGLAADEERNLETLWENQANVLRRLDVLSADVQRLSIEVRRECNLNRTRAAPHQLRREQAPTMGPGARRGPSPESSRQSDPGAASGITVKTDTNQCRVGTDV</sequence>